<feature type="binding site" evidence="2">
    <location>
        <begin position="188"/>
        <end position="195"/>
    </location>
    <ligand>
        <name>ATP</name>
        <dbReference type="ChEBI" id="CHEBI:30616"/>
    </ligand>
</feature>
<reference evidence="6" key="1">
    <citation type="submission" date="2018-09" db="EMBL/GenBank/DDBJ databases">
        <authorList>
            <person name="Livingstone P.G."/>
            <person name="Whitworth D.E."/>
        </authorList>
    </citation>
    <scope>NUCLEOTIDE SEQUENCE [LARGE SCALE GENOMIC DNA]</scope>
    <source>
        <strain evidence="6">CA051B</strain>
    </source>
</reference>
<dbReference type="GO" id="GO:0005524">
    <property type="term" value="F:ATP binding"/>
    <property type="evidence" value="ECO:0007669"/>
    <property type="project" value="UniProtKB-KW"/>
</dbReference>
<dbReference type="SUPFAM" id="SSF140931">
    <property type="entry name" value="Fic-like"/>
    <property type="match status" value="1"/>
</dbReference>
<dbReference type="PANTHER" id="PTHR13504:SF38">
    <property type="entry name" value="FIDO DOMAIN-CONTAINING PROTEIN"/>
    <property type="match status" value="1"/>
</dbReference>
<accession>A0A3A8PEU3</accession>
<keyword evidence="2" id="KW-0067">ATP-binding</keyword>
<feature type="binding site" evidence="2">
    <location>
        <begin position="220"/>
        <end position="221"/>
    </location>
    <ligand>
        <name>ATP</name>
        <dbReference type="ChEBI" id="CHEBI:30616"/>
    </ligand>
</feature>
<evidence type="ECO:0000256" key="2">
    <source>
        <dbReference type="PIRSR" id="PIRSR640198-2"/>
    </source>
</evidence>
<comment type="caution">
    <text evidence="5">The sequence shown here is derived from an EMBL/GenBank/DDBJ whole genome shotgun (WGS) entry which is preliminary data.</text>
</comment>
<keyword evidence="2" id="KW-0547">Nucleotide-binding</keyword>
<dbReference type="PANTHER" id="PTHR13504">
    <property type="entry name" value="FIDO DOMAIN-CONTAINING PROTEIN DDB_G0283145"/>
    <property type="match status" value="1"/>
</dbReference>
<organism evidence="5 6">
    <name type="scientific">Corallococcus llansteffanensis</name>
    <dbReference type="NCBI Taxonomy" id="2316731"/>
    <lineage>
        <taxon>Bacteria</taxon>
        <taxon>Pseudomonadati</taxon>
        <taxon>Myxococcota</taxon>
        <taxon>Myxococcia</taxon>
        <taxon>Myxococcales</taxon>
        <taxon>Cystobacterineae</taxon>
        <taxon>Myxococcaceae</taxon>
        <taxon>Corallococcus</taxon>
    </lineage>
</organism>
<evidence type="ECO:0000313" key="6">
    <source>
        <dbReference type="Proteomes" id="UP000272888"/>
    </source>
</evidence>
<sequence length="262" mass="29774">MVVVHPYRWSEGIEPRLRQATERMRQLRSTVMPPAAVQSLRHWFRVHHTYHSNAIEGNRLTLPETRAVLEDGITIAGKSMKDHLEAVNLAQALDFIQELARKETVLGERDVREMHGIVLRGIEPENAGAYRRINVRISGTEHVPPEAIHVPESMRTFGEWLAGAKSEHPIVVSAIAHAWFETIHPFVDGNGRTGRLLANLLLMREHYPAIVLRVQERARYYAALDASHSSDDMTAMVELTLGCVEESFSEYERAAREVLVRH</sequence>
<dbReference type="PROSITE" id="PS51459">
    <property type="entry name" value="FIDO"/>
    <property type="match status" value="1"/>
</dbReference>
<evidence type="ECO:0000256" key="3">
    <source>
        <dbReference type="PIRSR" id="PIRSR640198-3"/>
    </source>
</evidence>
<feature type="domain" description="Fido" evidence="4">
    <location>
        <begin position="106"/>
        <end position="242"/>
    </location>
</feature>
<dbReference type="InterPro" id="IPR040198">
    <property type="entry name" value="Fido_containing"/>
</dbReference>
<dbReference type="Proteomes" id="UP000272888">
    <property type="component" value="Unassembled WGS sequence"/>
</dbReference>
<dbReference type="InterPro" id="IPR036597">
    <property type="entry name" value="Fido-like_dom_sf"/>
</dbReference>
<evidence type="ECO:0000256" key="1">
    <source>
        <dbReference type="PIRSR" id="PIRSR640198-1"/>
    </source>
</evidence>
<dbReference type="EMBL" id="RAWB01000279">
    <property type="protein sequence ID" value="RKH54898.1"/>
    <property type="molecule type" value="Genomic_DNA"/>
</dbReference>
<dbReference type="Gene3D" id="1.10.3290.10">
    <property type="entry name" value="Fido-like domain"/>
    <property type="match status" value="1"/>
</dbReference>
<protein>
    <submittedName>
        <fullName evidence="5">Fic family protein</fullName>
    </submittedName>
</protein>
<feature type="site" description="Important for autoinhibition of adenylyltransferase activity" evidence="3">
    <location>
        <position position="56"/>
    </location>
</feature>
<dbReference type="InterPro" id="IPR003812">
    <property type="entry name" value="Fido"/>
</dbReference>
<dbReference type="AlphaFoldDB" id="A0A3A8PEU3"/>
<feature type="active site" evidence="1">
    <location>
        <position position="184"/>
    </location>
</feature>
<proteinExistence type="predicted"/>
<gene>
    <name evidence="5" type="ORF">D7V93_24380</name>
</gene>
<dbReference type="Pfam" id="PF02661">
    <property type="entry name" value="Fic"/>
    <property type="match status" value="1"/>
</dbReference>
<evidence type="ECO:0000313" key="5">
    <source>
        <dbReference type="EMBL" id="RKH54898.1"/>
    </source>
</evidence>
<evidence type="ECO:0000259" key="4">
    <source>
        <dbReference type="PROSITE" id="PS51459"/>
    </source>
</evidence>
<name>A0A3A8PEU3_9BACT</name>
<keyword evidence="6" id="KW-1185">Reference proteome</keyword>